<comment type="caution">
    <text evidence="1">The sequence shown here is derived from an EMBL/GenBank/DDBJ whole genome shotgun (WGS) entry which is preliminary data.</text>
</comment>
<dbReference type="EMBL" id="CAXLJL010000151">
    <property type="protein sequence ID" value="CAL5133054.1"/>
    <property type="molecule type" value="Genomic_DNA"/>
</dbReference>
<gene>
    <name evidence="1" type="ORF">CDAUBV1_LOCUS6339</name>
</gene>
<sequence length="110" mass="12973">METTPTRQSLFTISSLPDLHTHLYYNYLNRKCYWRTVYFSFPSPACPSFCFHPSNQTGYCYYSLITLTQVFSELLFKIIMISPHLEAHISNSLFISSSHPLPLSFRRCYR</sequence>
<name>A0AAV2TAC1_CALDB</name>
<reference evidence="1" key="1">
    <citation type="submission" date="2024-06" db="EMBL/GenBank/DDBJ databases">
        <authorList>
            <person name="Liu X."/>
            <person name="Lenzi L."/>
            <person name="Haldenby T S."/>
            <person name="Uol C."/>
        </authorList>
    </citation>
    <scope>NUCLEOTIDE SEQUENCE</scope>
</reference>
<protein>
    <submittedName>
        <fullName evidence="1">Uncharacterized protein</fullName>
    </submittedName>
</protein>
<organism evidence="1 2">
    <name type="scientific">Calicophoron daubneyi</name>
    <name type="common">Rumen fluke</name>
    <name type="synonym">Paramphistomum daubneyi</name>
    <dbReference type="NCBI Taxonomy" id="300641"/>
    <lineage>
        <taxon>Eukaryota</taxon>
        <taxon>Metazoa</taxon>
        <taxon>Spiralia</taxon>
        <taxon>Lophotrochozoa</taxon>
        <taxon>Platyhelminthes</taxon>
        <taxon>Trematoda</taxon>
        <taxon>Digenea</taxon>
        <taxon>Plagiorchiida</taxon>
        <taxon>Pronocephalata</taxon>
        <taxon>Paramphistomoidea</taxon>
        <taxon>Paramphistomidae</taxon>
        <taxon>Calicophoron</taxon>
    </lineage>
</organism>
<dbReference type="Proteomes" id="UP001497525">
    <property type="component" value="Unassembled WGS sequence"/>
</dbReference>
<evidence type="ECO:0000313" key="1">
    <source>
        <dbReference type="EMBL" id="CAL5133054.1"/>
    </source>
</evidence>
<proteinExistence type="predicted"/>
<dbReference type="AlphaFoldDB" id="A0AAV2TAC1"/>
<accession>A0AAV2TAC1</accession>
<evidence type="ECO:0000313" key="2">
    <source>
        <dbReference type="Proteomes" id="UP001497525"/>
    </source>
</evidence>